<dbReference type="PANTHER" id="PTHR11933">
    <property type="entry name" value="TRNA 5-METHYLAMINOMETHYL-2-THIOURIDYLATE -METHYLTRANSFERASE"/>
    <property type="match status" value="1"/>
</dbReference>
<dbReference type="GO" id="GO:0002143">
    <property type="term" value="P:tRNA wobble position uridine thiolation"/>
    <property type="evidence" value="ECO:0007669"/>
    <property type="project" value="TreeGrafter"/>
</dbReference>
<name>A0A8C6CTZ8_MOSMO</name>
<proteinExistence type="predicted"/>
<reference evidence="1" key="1">
    <citation type="submission" date="2025-08" db="UniProtKB">
        <authorList>
            <consortium name="Ensembl"/>
        </authorList>
    </citation>
    <scope>IDENTIFICATION</scope>
</reference>
<organism evidence="1 2">
    <name type="scientific">Moschus moschiferus</name>
    <name type="common">Siberian musk deer</name>
    <name type="synonym">Moschus sibiricus</name>
    <dbReference type="NCBI Taxonomy" id="68415"/>
    <lineage>
        <taxon>Eukaryota</taxon>
        <taxon>Metazoa</taxon>
        <taxon>Chordata</taxon>
        <taxon>Craniata</taxon>
        <taxon>Vertebrata</taxon>
        <taxon>Euteleostomi</taxon>
        <taxon>Mammalia</taxon>
        <taxon>Eutheria</taxon>
        <taxon>Laurasiatheria</taxon>
        <taxon>Artiodactyla</taxon>
        <taxon>Ruminantia</taxon>
        <taxon>Pecora</taxon>
        <taxon>Moschidae</taxon>
        <taxon>Moschus</taxon>
    </lineage>
</organism>
<dbReference type="InterPro" id="IPR014729">
    <property type="entry name" value="Rossmann-like_a/b/a_fold"/>
</dbReference>
<evidence type="ECO:0000313" key="1">
    <source>
        <dbReference type="Ensembl" id="ENSMMSP00000002007.1"/>
    </source>
</evidence>
<sequence length="95" mass="10424">PRALRSIVIGLSGGVDSAAAALLLAERGLDVVGVFMKNWDEQDENGACTAEQDYQDARRVAEQIGIPFYSVSFVEEYYNRRLREPVKGRLCCGAA</sequence>
<dbReference type="PANTHER" id="PTHR11933:SF5">
    <property type="entry name" value="MITOCHONDRIAL TRNA-SPECIFIC 2-THIOURIDYLASE 1"/>
    <property type="match status" value="1"/>
</dbReference>
<keyword evidence="2" id="KW-1185">Reference proteome</keyword>
<protein>
    <recommendedName>
        <fullName evidence="3">tRNA 2-thiouridine(34) synthase MnmA</fullName>
    </recommendedName>
</protein>
<dbReference type="SUPFAM" id="SSF52402">
    <property type="entry name" value="Adenine nucleotide alpha hydrolases-like"/>
    <property type="match status" value="1"/>
</dbReference>
<evidence type="ECO:0000313" key="2">
    <source>
        <dbReference type="Proteomes" id="UP000694544"/>
    </source>
</evidence>
<dbReference type="Proteomes" id="UP000694544">
    <property type="component" value="Unplaced"/>
</dbReference>
<dbReference type="GeneTree" id="ENSGT00390000014323"/>
<evidence type="ECO:0008006" key="3">
    <source>
        <dbReference type="Google" id="ProtNLM"/>
    </source>
</evidence>
<dbReference type="Pfam" id="PF03054">
    <property type="entry name" value="tRNA_Me_trans"/>
    <property type="match status" value="1"/>
</dbReference>
<reference evidence="1" key="2">
    <citation type="submission" date="2025-09" db="UniProtKB">
        <authorList>
            <consortium name="Ensembl"/>
        </authorList>
    </citation>
    <scope>IDENTIFICATION</scope>
</reference>
<dbReference type="Gene3D" id="3.40.50.620">
    <property type="entry name" value="HUPs"/>
    <property type="match status" value="1"/>
</dbReference>
<dbReference type="Ensembl" id="ENSMMST00000002205.1">
    <property type="protein sequence ID" value="ENSMMSP00000002007.1"/>
    <property type="gene ID" value="ENSMMSG00000001599.1"/>
</dbReference>
<accession>A0A8C6CTZ8</accession>
<dbReference type="AlphaFoldDB" id="A0A8C6CTZ8"/>